<sequence length="157" mass="16856">MKVPAAALSILILAATLGSPAHGSLAHESLDAGFQRPSDCCPSYTSRKIRCVFMESYFITTSGCSQPGVIFITKRGQLVCANPNNAEVQDCVMNLKQDSVENLSRSHLNILSNWSRYTTHHVGLSQSLSGGEAAAVPRADFQEASCTVDIMPVVQVN</sequence>
<keyword evidence="6" id="KW-1185">Reference proteome</keyword>
<accession>A0AA40HHI4</accession>
<dbReference type="PANTHER" id="PTHR12015">
    <property type="entry name" value="SMALL INDUCIBLE CYTOKINE A"/>
    <property type="match status" value="1"/>
</dbReference>
<evidence type="ECO:0000259" key="4">
    <source>
        <dbReference type="SMART" id="SM00199"/>
    </source>
</evidence>
<keyword evidence="2" id="KW-0202">Cytokine</keyword>
<evidence type="ECO:0000313" key="5">
    <source>
        <dbReference type="EMBL" id="KAK1331301.1"/>
    </source>
</evidence>
<evidence type="ECO:0000256" key="1">
    <source>
        <dbReference type="ARBA" id="ARBA00010868"/>
    </source>
</evidence>
<dbReference type="GO" id="GO:0061844">
    <property type="term" value="P:antimicrobial humoral immune response mediated by antimicrobial peptide"/>
    <property type="evidence" value="ECO:0007669"/>
    <property type="project" value="TreeGrafter"/>
</dbReference>
<dbReference type="PANTHER" id="PTHR12015:SF77">
    <property type="entry name" value="C-C MOTIF CHEMOKINE 15"/>
    <property type="match status" value="1"/>
</dbReference>
<feature type="chain" id="PRO_5041444915" description="Chemokine interleukin-8-like domain-containing protein" evidence="3">
    <location>
        <begin position="27"/>
        <end position="157"/>
    </location>
</feature>
<evidence type="ECO:0000313" key="6">
    <source>
        <dbReference type="Proteomes" id="UP001177744"/>
    </source>
</evidence>
<comment type="similarity">
    <text evidence="1">Belongs to the intercrine beta (chemokine CC) family.</text>
</comment>
<feature type="domain" description="Chemokine interleukin-8-like" evidence="4">
    <location>
        <begin position="37"/>
        <end position="95"/>
    </location>
</feature>
<organism evidence="5 6">
    <name type="scientific">Cnephaeus nilssonii</name>
    <name type="common">Northern bat</name>
    <name type="synonym">Eptesicus nilssonii</name>
    <dbReference type="NCBI Taxonomy" id="3371016"/>
    <lineage>
        <taxon>Eukaryota</taxon>
        <taxon>Metazoa</taxon>
        <taxon>Chordata</taxon>
        <taxon>Craniata</taxon>
        <taxon>Vertebrata</taxon>
        <taxon>Euteleostomi</taxon>
        <taxon>Mammalia</taxon>
        <taxon>Eutheria</taxon>
        <taxon>Laurasiatheria</taxon>
        <taxon>Chiroptera</taxon>
        <taxon>Yangochiroptera</taxon>
        <taxon>Vespertilionidae</taxon>
        <taxon>Cnephaeus</taxon>
    </lineage>
</organism>
<dbReference type="Proteomes" id="UP001177744">
    <property type="component" value="Unassembled WGS sequence"/>
</dbReference>
<dbReference type="GO" id="GO:0008009">
    <property type="term" value="F:chemokine activity"/>
    <property type="evidence" value="ECO:0007669"/>
    <property type="project" value="InterPro"/>
</dbReference>
<dbReference type="SMART" id="SM00199">
    <property type="entry name" value="SCY"/>
    <property type="match status" value="1"/>
</dbReference>
<keyword evidence="3" id="KW-0732">Signal</keyword>
<dbReference type="GO" id="GO:0005615">
    <property type="term" value="C:extracellular space"/>
    <property type="evidence" value="ECO:0007669"/>
    <property type="project" value="UniProtKB-KW"/>
</dbReference>
<dbReference type="AlphaFoldDB" id="A0AA40HHI4"/>
<dbReference type="InterPro" id="IPR036048">
    <property type="entry name" value="Interleukin_8-like_sf"/>
</dbReference>
<dbReference type="GO" id="GO:0048020">
    <property type="term" value="F:CCR chemokine receptor binding"/>
    <property type="evidence" value="ECO:0007669"/>
    <property type="project" value="TreeGrafter"/>
</dbReference>
<name>A0AA40HHI4_CNENI</name>
<evidence type="ECO:0000256" key="2">
    <source>
        <dbReference type="ARBA" id="ARBA00022514"/>
    </source>
</evidence>
<dbReference type="SUPFAM" id="SSF54117">
    <property type="entry name" value="Interleukin 8-like chemokines"/>
    <property type="match status" value="1"/>
</dbReference>
<dbReference type="EMBL" id="JAULJE010000020">
    <property type="protein sequence ID" value="KAK1331301.1"/>
    <property type="molecule type" value="Genomic_DNA"/>
</dbReference>
<dbReference type="GO" id="GO:0070098">
    <property type="term" value="P:chemokine-mediated signaling pathway"/>
    <property type="evidence" value="ECO:0007669"/>
    <property type="project" value="TreeGrafter"/>
</dbReference>
<evidence type="ECO:0000256" key="3">
    <source>
        <dbReference type="SAM" id="SignalP"/>
    </source>
</evidence>
<dbReference type="InterPro" id="IPR039809">
    <property type="entry name" value="Chemokine_b/g/d"/>
</dbReference>
<dbReference type="FunFam" id="2.40.50.40:FF:000002">
    <property type="entry name" value="C-C motif chemokine"/>
    <property type="match status" value="1"/>
</dbReference>
<proteinExistence type="inferred from homology"/>
<dbReference type="Pfam" id="PF00048">
    <property type="entry name" value="IL8"/>
    <property type="match status" value="1"/>
</dbReference>
<dbReference type="GO" id="GO:0006954">
    <property type="term" value="P:inflammatory response"/>
    <property type="evidence" value="ECO:0007669"/>
    <property type="project" value="TreeGrafter"/>
</dbReference>
<dbReference type="CDD" id="cd00272">
    <property type="entry name" value="Chemokine_CC"/>
    <property type="match status" value="1"/>
</dbReference>
<feature type="signal peptide" evidence="3">
    <location>
        <begin position="1"/>
        <end position="26"/>
    </location>
</feature>
<reference evidence="5" key="1">
    <citation type="submission" date="2023-06" db="EMBL/GenBank/DDBJ databases">
        <title>Reference genome for the Northern bat (Eptesicus nilssonii), a most northern bat species.</title>
        <authorList>
            <person name="Laine V.N."/>
            <person name="Pulliainen A.T."/>
            <person name="Lilley T.M."/>
        </authorList>
    </citation>
    <scope>NUCLEOTIDE SEQUENCE</scope>
    <source>
        <strain evidence="5">BLF_Eptnil</strain>
        <tissue evidence="5">Kidney</tissue>
    </source>
</reference>
<gene>
    <name evidence="5" type="ORF">QTO34_009253</name>
</gene>
<dbReference type="InterPro" id="IPR001811">
    <property type="entry name" value="Chemokine_IL8-like_dom"/>
</dbReference>
<dbReference type="Gene3D" id="2.40.50.40">
    <property type="match status" value="1"/>
</dbReference>
<dbReference type="GO" id="GO:0030335">
    <property type="term" value="P:positive regulation of cell migration"/>
    <property type="evidence" value="ECO:0007669"/>
    <property type="project" value="TreeGrafter"/>
</dbReference>
<comment type="caution">
    <text evidence="5">The sequence shown here is derived from an EMBL/GenBank/DDBJ whole genome shotgun (WGS) entry which is preliminary data.</text>
</comment>
<protein>
    <recommendedName>
        <fullName evidence="4">Chemokine interleukin-8-like domain-containing protein</fullName>
    </recommendedName>
</protein>